<organism evidence="1 2">
    <name type="scientific">Eufriesea mexicana</name>
    <dbReference type="NCBI Taxonomy" id="516756"/>
    <lineage>
        <taxon>Eukaryota</taxon>
        <taxon>Metazoa</taxon>
        <taxon>Ecdysozoa</taxon>
        <taxon>Arthropoda</taxon>
        <taxon>Hexapoda</taxon>
        <taxon>Insecta</taxon>
        <taxon>Pterygota</taxon>
        <taxon>Neoptera</taxon>
        <taxon>Endopterygota</taxon>
        <taxon>Hymenoptera</taxon>
        <taxon>Apocrita</taxon>
        <taxon>Aculeata</taxon>
        <taxon>Apoidea</taxon>
        <taxon>Anthophila</taxon>
        <taxon>Apidae</taxon>
        <taxon>Eufriesea</taxon>
    </lineage>
</organism>
<keyword evidence="2" id="KW-1185">Reference proteome</keyword>
<evidence type="ECO:0000313" key="1">
    <source>
        <dbReference type="EMBL" id="OAD57170.1"/>
    </source>
</evidence>
<reference evidence="1 2" key="1">
    <citation type="submission" date="2015-07" db="EMBL/GenBank/DDBJ databases">
        <title>The genome of Eufriesea mexicana.</title>
        <authorList>
            <person name="Pan H."/>
            <person name="Kapheim K."/>
        </authorList>
    </citation>
    <scope>NUCLEOTIDE SEQUENCE [LARGE SCALE GENOMIC DNA]</scope>
    <source>
        <strain evidence="1">0111107269</strain>
        <tissue evidence="1">Whole body</tissue>
    </source>
</reference>
<sequence>MSKWRKAKLNSRNGIFIKLSLSCHAEDLGYCSEIELIRVACNYERNRSVDCAYLVLNFDLEDLWSSLSAIVDGIYAEHGHTAGSFTHLASDRLLVGGGADARSLQGAKGINNFVGCLRKVEFIAEGVKMELIEAARSGAAGAAAWGKMDFHCREPRSSDPITFTTRDSHLIRESIRKRHSSEGTSVIQARYETLTFRDEDVEISRRQFPKLSSSSREHGTVVTRYELSRNFRRMASISSASLIGETEISLEGEFLRKNSSGLTTALWTTTTCEVFEPKLTITSLARGTSVGPNVNTTCHTRGLLMCPTAGISFIKPKGNTSAATQLVKLISQKYPIKSYKRRSESYPMEGSPEDLFAGDVLDNVAR</sequence>
<dbReference type="OrthoDB" id="6275838at2759"/>
<dbReference type="Proteomes" id="UP000250275">
    <property type="component" value="Unassembled WGS sequence"/>
</dbReference>
<gene>
    <name evidence="1" type="ORF">WN48_02599</name>
</gene>
<evidence type="ECO:0000313" key="2">
    <source>
        <dbReference type="Proteomes" id="UP000250275"/>
    </source>
</evidence>
<proteinExistence type="predicted"/>
<dbReference type="AlphaFoldDB" id="A0A310SBY2"/>
<protein>
    <submittedName>
        <fullName evidence="1">Neurexin-3-alpha</fullName>
    </submittedName>
</protein>
<dbReference type="EMBL" id="KQ761684">
    <property type="protein sequence ID" value="OAD57170.1"/>
    <property type="molecule type" value="Genomic_DNA"/>
</dbReference>
<accession>A0A310SBY2</accession>
<dbReference type="Gene3D" id="2.60.120.200">
    <property type="match status" value="1"/>
</dbReference>
<name>A0A310SBY2_9HYME</name>